<sequence length="163" mass="16817">MNSFLRTAARAALAVTLSVTALGAVPLAEASAAPAAVVAPMSAGDGTAAGAVAWYKAHNGSTAYQGHCEKAAELAYGTDYVWASADAHWAGASPKHVGDHNPPLGAFVYWNISAYGHVGISDGAGGFWATSVNGRIGHVTKAMGGYNYFNNYRGWTPPARPHQ</sequence>
<dbReference type="AlphaFoldDB" id="A0A3E0HAF0"/>
<dbReference type="EMBL" id="QUNO01000012">
    <property type="protein sequence ID" value="REH40982.1"/>
    <property type="molecule type" value="Genomic_DNA"/>
</dbReference>
<protein>
    <recommendedName>
        <fullName evidence="4">CHAP domain-containing protein</fullName>
    </recommendedName>
</protein>
<evidence type="ECO:0000313" key="3">
    <source>
        <dbReference type="Proteomes" id="UP000256269"/>
    </source>
</evidence>
<dbReference type="RefSeq" id="WP_170217858.1">
    <property type="nucleotide sequence ID" value="NZ_CP144375.1"/>
</dbReference>
<feature type="chain" id="PRO_5039046902" description="CHAP domain-containing protein" evidence="1">
    <location>
        <begin position="24"/>
        <end position="163"/>
    </location>
</feature>
<evidence type="ECO:0000256" key="1">
    <source>
        <dbReference type="SAM" id="SignalP"/>
    </source>
</evidence>
<organism evidence="2 3">
    <name type="scientific">Kutzneria buriramensis</name>
    <dbReference type="NCBI Taxonomy" id="1045776"/>
    <lineage>
        <taxon>Bacteria</taxon>
        <taxon>Bacillati</taxon>
        <taxon>Actinomycetota</taxon>
        <taxon>Actinomycetes</taxon>
        <taxon>Pseudonocardiales</taxon>
        <taxon>Pseudonocardiaceae</taxon>
        <taxon>Kutzneria</taxon>
    </lineage>
</organism>
<reference evidence="2 3" key="1">
    <citation type="submission" date="2018-08" db="EMBL/GenBank/DDBJ databases">
        <title>Genomic Encyclopedia of Archaeal and Bacterial Type Strains, Phase II (KMG-II): from individual species to whole genera.</title>
        <authorList>
            <person name="Goeker M."/>
        </authorList>
    </citation>
    <scope>NUCLEOTIDE SEQUENCE [LARGE SCALE GENOMIC DNA]</scope>
    <source>
        <strain evidence="2 3">DSM 45791</strain>
    </source>
</reference>
<feature type="signal peptide" evidence="1">
    <location>
        <begin position="1"/>
        <end position="23"/>
    </location>
</feature>
<gene>
    <name evidence="2" type="ORF">BCF44_11264</name>
</gene>
<proteinExistence type="predicted"/>
<evidence type="ECO:0000313" key="2">
    <source>
        <dbReference type="EMBL" id="REH40982.1"/>
    </source>
</evidence>
<keyword evidence="3" id="KW-1185">Reference proteome</keyword>
<comment type="caution">
    <text evidence="2">The sequence shown here is derived from an EMBL/GenBank/DDBJ whole genome shotgun (WGS) entry which is preliminary data.</text>
</comment>
<dbReference type="Proteomes" id="UP000256269">
    <property type="component" value="Unassembled WGS sequence"/>
</dbReference>
<accession>A0A3E0HAF0</accession>
<name>A0A3E0HAF0_9PSEU</name>
<keyword evidence="1" id="KW-0732">Signal</keyword>
<evidence type="ECO:0008006" key="4">
    <source>
        <dbReference type="Google" id="ProtNLM"/>
    </source>
</evidence>